<dbReference type="EMBL" id="AQRC01000005">
    <property type="protein sequence ID" value="KFE35388.1"/>
    <property type="molecule type" value="Genomic_DNA"/>
</dbReference>
<comment type="caution">
    <text evidence="1">The sequence shown here is derived from an EMBL/GenBank/DDBJ whole genome shotgun (WGS) entry which is preliminary data.</text>
</comment>
<gene>
    <name evidence="1" type="ORF">DW2_08162</name>
</gene>
<evidence type="ECO:0000313" key="1">
    <source>
        <dbReference type="EMBL" id="KFE35388.1"/>
    </source>
</evidence>
<reference evidence="1 2" key="2">
    <citation type="journal article" date="2015" name="Antonie Van Leeuwenhoek">
        <title>Thioclava indica sp. nov., isolated from surface seawater of the Indian Ocean.</title>
        <authorList>
            <person name="Liu Y."/>
            <person name="Lai Q."/>
            <person name="Du J."/>
            <person name="Xu H."/>
            <person name="Jiang L."/>
            <person name="Shao Z."/>
        </authorList>
    </citation>
    <scope>NUCLEOTIDE SEQUENCE [LARGE SCALE GENOMIC DNA]</scope>
    <source>
        <strain evidence="1 2">13D2W-2</strain>
    </source>
</reference>
<protein>
    <submittedName>
        <fullName evidence="1">Uncharacterized protein</fullName>
    </submittedName>
</protein>
<keyword evidence="2" id="KW-1185">Reference proteome</keyword>
<accession>A0A085TXE1</accession>
<dbReference type="Proteomes" id="UP000028607">
    <property type="component" value="Unassembled WGS sequence"/>
</dbReference>
<sequence length="39" mass="4443">MTERFATRADFEAHQARVKASDWGRATAGIARDYQITED</sequence>
<dbReference type="PATRIC" id="fig|1317124.6.peg.1660"/>
<proteinExistence type="predicted"/>
<organism evidence="1 2">
    <name type="scientific">Thioclava atlantica</name>
    <dbReference type="NCBI Taxonomy" id="1317124"/>
    <lineage>
        <taxon>Bacteria</taxon>
        <taxon>Pseudomonadati</taxon>
        <taxon>Pseudomonadota</taxon>
        <taxon>Alphaproteobacteria</taxon>
        <taxon>Rhodobacterales</taxon>
        <taxon>Paracoccaceae</taxon>
        <taxon>Thioclava</taxon>
    </lineage>
</organism>
<name>A0A085TXE1_9RHOB</name>
<evidence type="ECO:0000313" key="2">
    <source>
        <dbReference type="Proteomes" id="UP000028607"/>
    </source>
</evidence>
<reference evidence="2" key="1">
    <citation type="submission" date="2013-04" db="EMBL/GenBank/DDBJ databases">
        <title>Thioclava sp. 13D2W-2 Genome Sequencing.</title>
        <authorList>
            <person name="Lai Q."/>
            <person name="Li G."/>
            <person name="Shao Z."/>
        </authorList>
    </citation>
    <scope>NUCLEOTIDE SEQUENCE [LARGE SCALE GENOMIC DNA]</scope>
    <source>
        <strain evidence="2">13D2W-2</strain>
    </source>
</reference>
<dbReference type="STRING" id="1317124.DW2_08162"/>
<dbReference type="AlphaFoldDB" id="A0A085TXE1"/>